<keyword evidence="6" id="KW-0227">DNA damage</keyword>
<feature type="binding site" evidence="6">
    <location>
        <begin position="51"/>
        <end position="58"/>
    </location>
    <ligand>
        <name>ATP</name>
        <dbReference type="ChEBI" id="CHEBI:30616"/>
    </ligand>
</feature>
<evidence type="ECO:0000313" key="8">
    <source>
        <dbReference type="EMBL" id="MDY0881528.1"/>
    </source>
</evidence>
<keyword evidence="6" id="KW-0234">DNA repair</keyword>
<dbReference type="Pfam" id="PF02463">
    <property type="entry name" value="SMC_N"/>
    <property type="match status" value="1"/>
</dbReference>
<keyword evidence="1 6" id="KW-0963">Cytoplasm</keyword>
<dbReference type="Gene3D" id="1.20.1050.90">
    <property type="entry name" value="RecF/RecN/SMC, N-terminal domain"/>
    <property type="match status" value="1"/>
</dbReference>
<dbReference type="NCBIfam" id="TIGR00611">
    <property type="entry name" value="recf"/>
    <property type="match status" value="1"/>
</dbReference>
<evidence type="ECO:0000313" key="9">
    <source>
        <dbReference type="Proteomes" id="UP001279642"/>
    </source>
</evidence>
<sequence>MPVIAAGTDAATDSGAVTRAATGFIHLSLTAFRNYRQLSLDLDPRPVVLWGDNGAGKTNLLEAISFFAPGSGLRQAKLAEVDFRGGNHGGSNQSDMAWAVHARITLPRGEHLLGTGRDPLGPAQTGRDRRLHRLNGAPVRSQASFAEVLSVLWLTPQMDRLLSDATGSRRRFLDRLVASIDADQASRIGSYETTLRERAKLLRGEVATGGADLAAWLDGLEAEIAGLAVAIAAARNETVLRLNDFMAAGAPHTAFPLASLAIEGAVESWLQDMPALTAEDRLRDCLRAARAEDTASGTTRWGTHRSDLAVTYLGRRLGDLPLRAGDCSSGEQKALLLSIILAQARLTRHLRGEAPILLLDEAMAHLDASRRAALFEEVLALGTQAWLTGTERDWFKPLGDAAQGFAVSDGRLQLERL</sequence>
<organism evidence="8 9">
    <name type="scientific">Dongia soli</name>
    <dbReference type="NCBI Taxonomy" id="600628"/>
    <lineage>
        <taxon>Bacteria</taxon>
        <taxon>Pseudomonadati</taxon>
        <taxon>Pseudomonadota</taxon>
        <taxon>Alphaproteobacteria</taxon>
        <taxon>Rhodospirillales</taxon>
        <taxon>Dongiaceae</taxon>
        <taxon>Dongia</taxon>
    </lineage>
</organism>
<feature type="domain" description="RecF/RecN/SMC N-terminal" evidence="7">
    <location>
        <begin position="26"/>
        <end position="378"/>
    </location>
</feature>
<keyword evidence="6" id="KW-0742">SOS response</keyword>
<evidence type="ECO:0000259" key="7">
    <source>
        <dbReference type="Pfam" id="PF02463"/>
    </source>
</evidence>
<dbReference type="RefSeq" id="WP_320506587.1">
    <property type="nucleotide sequence ID" value="NZ_JAXCLW010000001.1"/>
</dbReference>
<dbReference type="PANTHER" id="PTHR32182:SF0">
    <property type="entry name" value="DNA REPLICATION AND REPAIR PROTEIN RECF"/>
    <property type="match status" value="1"/>
</dbReference>
<accession>A0ABU5E5P4</accession>
<keyword evidence="3 6" id="KW-0547">Nucleotide-binding</keyword>
<comment type="caution">
    <text evidence="8">The sequence shown here is derived from an EMBL/GenBank/DDBJ whole genome shotgun (WGS) entry which is preliminary data.</text>
</comment>
<dbReference type="InterPro" id="IPR001238">
    <property type="entry name" value="DNA-binding_RecF"/>
</dbReference>
<dbReference type="EMBL" id="JAXCLW010000001">
    <property type="protein sequence ID" value="MDY0881528.1"/>
    <property type="molecule type" value="Genomic_DNA"/>
</dbReference>
<reference evidence="8 9" key="1">
    <citation type="journal article" date="2016" name="Antonie Van Leeuwenhoek">
        <title>Dongia soli sp. nov., isolated from soil from Dokdo, Korea.</title>
        <authorList>
            <person name="Kim D.U."/>
            <person name="Lee H."/>
            <person name="Kim H."/>
            <person name="Kim S.G."/>
            <person name="Ka J.O."/>
        </authorList>
    </citation>
    <scope>NUCLEOTIDE SEQUENCE [LARGE SCALE GENOMIC DNA]</scope>
    <source>
        <strain evidence="8 9">D78</strain>
    </source>
</reference>
<proteinExistence type="inferred from homology"/>
<evidence type="ECO:0000256" key="4">
    <source>
        <dbReference type="ARBA" id="ARBA00022840"/>
    </source>
</evidence>
<comment type="subcellular location">
    <subcellularLocation>
        <location evidence="6">Cytoplasm</location>
    </subcellularLocation>
</comment>
<evidence type="ECO:0000256" key="5">
    <source>
        <dbReference type="ARBA" id="ARBA00023125"/>
    </source>
</evidence>
<protein>
    <recommendedName>
        <fullName evidence="6">DNA replication and repair protein RecF</fullName>
    </recommendedName>
</protein>
<dbReference type="InterPro" id="IPR027417">
    <property type="entry name" value="P-loop_NTPase"/>
</dbReference>
<evidence type="ECO:0000256" key="1">
    <source>
        <dbReference type="ARBA" id="ARBA00022490"/>
    </source>
</evidence>
<dbReference type="Proteomes" id="UP001279642">
    <property type="component" value="Unassembled WGS sequence"/>
</dbReference>
<keyword evidence="4 6" id="KW-0067">ATP-binding</keyword>
<comment type="function">
    <text evidence="6">The RecF protein is involved in DNA metabolism; it is required for DNA replication and normal SOS inducibility. RecF binds preferentially to single-stranded, linear DNA. It also seems to bind ATP.</text>
</comment>
<dbReference type="PANTHER" id="PTHR32182">
    <property type="entry name" value="DNA REPLICATION AND REPAIR PROTEIN RECF"/>
    <property type="match status" value="1"/>
</dbReference>
<name>A0ABU5E5P4_9PROT</name>
<dbReference type="InterPro" id="IPR042174">
    <property type="entry name" value="RecF_2"/>
</dbReference>
<evidence type="ECO:0000256" key="3">
    <source>
        <dbReference type="ARBA" id="ARBA00022741"/>
    </source>
</evidence>
<evidence type="ECO:0000256" key="6">
    <source>
        <dbReference type="HAMAP-Rule" id="MF_00365"/>
    </source>
</evidence>
<comment type="similarity">
    <text evidence="6">Belongs to the RecF family.</text>
</comment>
<keyword evidence="2 6" id="KW-0235">DNA replication</keyword>
<dbReference type="SUPFAM" id="SSF52540">
    <property type="entry name" value="P-loop containing nucleoside triphosphate hydrolases"/>
    <property type="match status" value="1"/>
</dbReference>
<keyword evidence="9" id="KW-1185">Reference proteome</keyword>
<gene>
    <name evidence="6 8" type="primary">recF</name>
    <name evidence="8" type="ORF">SMD27_01600</name>
</gene>
<dbReference type="InterPro" id="IPR003395">
    <property type="entry name" value="RecF/RecN/SMC_N"/>
</dbReference>
<dbReference type="HAMAP" id="MF_00365">
    <property type="entry name" value="RecF"/>
    <property type="match status" value="1"/>
</dbReference>
<dbReference type="Gene3D" id="3.40.50.300">
    <property type="entry name" value="P-loop containing nucleotide triphosphate hydrolases"/>
    <property type="match status" value="1"/>
</dbReference>
<keyword evidence="5 6" id="KW-0238">DNA-binding</keyword>
<evidence type="ECO:0000256" key="2">
    <source>
        <dbReference type="ARBA" id="ARBA00022705"/>
    </source>
</evidence>